<dbReference type="EMBL" id="UYIO01000001">
    <property type="protein sequence ID" value="VDG75432.1"/>
    <property type="molecule type" value="Genomic_DNA"/>
</dbReference>
<comment type="catalytic activity">
    <reaction evidence="7 8">
        <text>5-amino-1-(5-phospho-D-ribosyl)imidazole-4-carboxylate + L-aspartate + ATP = (2S)-2-[5-amino-1-(5-phospho-beta-D-ribosyl)imidazole-4-carboxamido]succinate + ADP + phosphate + 2 H(+)</text>
        <dbReference type="Rhea" id="RHEA:22628"/>
        <dbReference type="ChEBI" id="CHEBI:15378"/>
        <dbReference type="ChEBI" id="CHEBI:29991"/>
        <dbReference type="ChEBI" id="CHEBI:30616"/>
        <dbReference type="ChEBI" id="CHEBI:43474"/>
        <dbReference type="ChEBI" id="CHEBI:58443"/>
        <dbReference type="ChEBI" id="CHEBI:77657"/>
        <dbReference type="ChEBI" id="CHEBI:456216"/>
        <dbReference type="EC" id="6.3.2.6"/>
    </reaction>
</comment>
<comment type="caution">
    <text evidence="9">The sequence shown here is derived from an EMBL/GenBank/DDBJ whole genome shotgun (WGS) entry which is preliminary data.</text>
</comment>
<evidence type="ECO:0000313" key="10">
    <source>
        <dbReference type="Proteomes" id="UP000269974"/>
    </source>
</evidence>
<sequence>MAAVPSFGVNTTGSLGAILPGWTKLFSGKIRDIYRPASSGPYAGSDVYLIVATDRIAAFDRVIPTKIPGKGKILTQLSLWWFEKTADIVPNHVIAADNSPGIEDRGMLVRGLQMEPYEIQVRGYVSDRVLGEYTRYGTIDLNPVPPGLRSGDPFATPIIGVHLKGPLGERDTPIPWDSFQERVGSKCAEQIERIALALYERGHDIAASRGLILADAKFEFGRNADAGSDKLVFADEAFTPDSAHYWLREDYERLRQNGEVLRSYDKEVVGKWLASPQSGWNVRSGTQPPPIPADVVADTFARYARVYQMLTGTPWSR</sequence>
<dbReference type="GO" id="GO:0005737">
    <property type="term" value="C:cytoplasm"/>
    <property type="evidence" value="ECO:0007669"/>
    <property type="project" value="TreeGrafter"/>
</dbReference>
<dbReference type="InterPro" id="IPR018236">
    <property type="entry name" value="SAICAR_synthetase_CS"/>
</dbReference>
<accession>A0A0K9ESR2</accession>
<proteinExistence type="inferred from homology"/>
<evidence type="ECO:0000256" key="2">
    <source>
        <dbReference type="ARBA" id="ARBA00010190"/>
    </source>
</evidence>
<keyword evidence="4 8" id="KW-0547">Nucleotide-binding</keyword>
<evidence type="ECO:0000256" key="3">
    <source>
        <dbReference type="ARBA" id="ARBA00022598"/>
    </source>
</evidence>
<name>A0A0K9ESR2_9ACTO</name>
<dbReference type="Gene3D" id="3.30.200.20">
    <property type="entry name" value="Phosphorylase Kinase, domain 1"/>
    <property type="match status" value="1"/>
</dbReference>
<dbReference type="Pfam" id="PF01259">
    <property type="entry name" value="SAICAR_synt"/>
    <property type="match status" value="1"/>
</dbReference>
<dbReference type="STRING" id="1657.ACU20_04970"/>
<comment type="similarity">
    <text evidence="2 8">Belongs to the SAICAR synthetase family.</text>
</comment>
<comment type="pathway">
    <text evidence="1 8">Purine metabolism; IMP biosynthesis via de novo pathway; 5-amino-1-(5-phospho-D-ribosyl)imidazole-4-carboxamide from 5-amino-1-(5-phospho-D-ribosyl)imidazole-4-carboxylate: step 1/2.</text>
</comment>
<dbReference type="PROSITE" id="PS01058">
    <property type="entry name" value="SAICAR_SYNTHETASE_2"/>
    <property type="match status" value="1"/>
</dbReference>
<dbReference type="AlphaFoldDB" id="A0A0K9ESR2"/>
<evidence type="ECO:0000256" key="1">
    <source>
        <dbReference type="ARBA" id="ARBA00004672"/>
    </source>
</evidence>
<evidence type="ECO:0000313" key="9">
    <source>
        <dbReference type="EMBL" id="VDG75432.1"/>
    </source>
</evidence>
<dbReference type="RefSeq" id="WP_049619731.1">
    <property type="nucleotide sequence ID" value="NZ_LFUS01000025.1"/>
</dbReference>
<dbReference type="PANTHER" id="PTHR43700:SF1">
    <property type="entry name" value="PHOSPHORIBOSYLAMINOIMIDAZOLE-SUCCINOCARBOXAMIDE SYNTHASE"/>
    <property type="match status" value="1"/>
</dbReference>
<evidence type="ECO:0000256" key="8">
    <source>
        <dbReference type="HAMAP-Rule" id="MF_00137"/>
    </source>
</evidence>
<keyword evidence="6 8" id="KW-0067">ATP-binding</keyword>
<gene>
    <name evidence="8 9" type="primary">purC</name>
    <name evidence="9" type="ORF">NCTC10327_00151</name>
</gene>
<dbReference type="UniPathway" id="UPA00074">
    <property type="reaction ID" value="UER00131"/>
</dbReference>
<dbReference type="InterPro" id="IPR028923">
    <property type="entry name" value="SAICAR_synt/ADE2_N"/>
</dbReference>
<dbReference type="GO" id="GO:0005524">
    <property type="term" value="F:ATP binding"/>
    <property type="evidence" value="ECO:0007669"/>
    <property type="project" value="UniProtKB-KW"/>
</dbReference>
<evidence type="ECO:0000256" key="7">
    <source>
        <dbReference type="ARBA" id="ARBA00048475"/>
    </source>
</evidence>
<evidence type="ECO:0000256" key="6">
    <source>
        <dbReference type="ARBA" id="ARBA00022840"/>
    </source>
</evidence>
<keyword evidence="3 8" id="KW-0436">Ligase</keyword>
<evidence type="ECO:0000256" key="4">
    <source>
        <dbReference type="ARBA" id="ARBA00022741"/>
    </source>
</evidence>
<evidence type="ECO:0000256" key="5">
    <source>
        <dbReference type="ARBA" id="ARBA00022755"/>
    </source>
</evidence>
<dbReference type="CDD" id="cd01414">
    <property type="entry name" value="SAICAR_synt_Sc"/>
    <property type="match status" value="1"/>
</dbReference>
<dbReference type="Gene3D" id="3.30.470.20">
    <property type="entry name" value="ATP-grasp fold, B domain"/>
    <property type="match status" value="1"/>
</dbReference>
<dbReference type="HAMAP" id="MF_00137">
    <property type="entry name" value="SAICAR_synth"/>
    <property type="match status" value="1"/>
</dbReference>
<reference evidence="9 10" key="1">
    <citation type="submission" date="2018-11" db="EMBL/GenBank/DDBJ databases">
        <authorList>
            <consortium name="Pathogen Informatics"/>
        </authorList>
    </citation>
    <scope>NUCLEOTIDE SEQUENCE [LARGE SCALE GENOMIC DNA]</scope>
    <source>
        <strain evidence="9 10">NCTC10327</strain>
    </source>
</reference>
<dbReference type="EC" id="6.3.2.6" evidence="8"/>
<keyword evidence="5 8" id="KW-0658">Purine biosynthesis</keyword>
<dbReference type="GO" id="GO:0006189">
    <property type="term" value="P:'de novo' IMP biosynthetic process"/>
    <property type="evidence" value="ECO:0007669"/>
    <property type="project" value="UniProtKB-UniRule"/>
</dbReference>
<protein>
    <recommendedName>
        <fullName evidence="8">Phosphoribosylaminoimidazole-succinocarboxamide synthase</fullName>
        <ecNumber evidence="8">6.3.2.6</ecNumber>
    </recommendedName>
    <alternativeName>
        <fullName evidence="8">SAICAR synthetase</fullName>
    </alternativeName>
</protein>
<dbReference type="SUPFAM" id="SSF56104">
    <property type="entry name" value="SAICAR synthase-like"/>
    <property type="match status" value="1"/>
</dbReference>
<organism evidence="9 10">
    <name type="scientific">Actinobaculum suis</name>
    <dbReference type="NCBI Taxonomy" id="1657"/>
    <lineage>
        <taxon>Bacteria</taxon>
        <taxon>Bacillati</taxon>
        <taxon>Actinomycetota</taxon>
        <taxon>Actinomycetes</taxon>
        <taxon>Actinomycetales</taxon>
        <taxon>Actinomycetaceae</taxon>
        <taxon>Actinobaculum</taxon>
    </lineage>
</organism>
<dbReference type="Proteomes" id="UP000269974">
    <property type="component" value="Unassembled WGS sequence"/>
</dbReference>
<dbReference type="PANTHER" id="PTHR43700">
    <property type="entry name" value="PHOSPHORIBOSYLAMINOIMIDAZOLE-SUCCINOCARBOXAMIDE SYNTHASE"/>
    <property type="match status" value="1"/>
</dbReference>
<dbReference type="GO" id="GO:0004639">
    <property type="term" value="F:phosphoribosylaminoimidazolesuccinocarboxamide synthase activity"/>
    <property type="evidence" value="ECO:0007669"/>
    <property type="project" value="UniProtKB-UniRule"/>
</dbReference>